<evidence type="ECO:0000256" key="15">
    <source>
        <dbReference type="ARBA" id="ARBA00023136"/>
    </source>
</evidence>
<dbReference type="NCBIfam" id="TIGR00131">
    <property type="entry name" value="gal_kin"/>
    <property type="match status" value="1"/>
</dbReference>
<dbReference type="Gene3D" id="1.20.1440.340">
    <property type="match status" value="1"/>
</dbReference>
<dbReference type="GO" id="GO:0006012">
    <property type="term" value="P:galactose metabolic process"/>
    <property type="evidence" value="ECO:0007669"/>
    <property type="project" value="InterPro"/>
</dbReference>
<dbReference type="PANTHER" id="PTHR10457:SF7">
    <property type="entry name" value="GALACTOKINASE-RELATED"/>
    <property type="match status" value="1"/>
</dbReference>
<organism evidence="20 21">
    <name type="scientific">Strongyloides stercoralis</name>
    <name type="common">Threadworm</name>
    <dbReference type="NCBI Taxonomy" id="6248"/>
    <lineage>
        <taxon>Eukaryota</taxon>
        <taxon>Metazoa</taxon>
        <taxon>Ecdysozoa</taxon>
        <taxon>Nematoda</taxon>
        <taxon>Chromadorea</taxon>
        <taxon>Rhabditida</taxon>
        <taxon>Tylenchina</taxon>
        <taxon>Panagrolaimomorpha</taxon>
        <taxon>Strongyloidoidea</taxon>
        <taxon>Strongyloididae</taxon>
        <taxon>Strongyloides</taxon>
    </lineage>
</organism>
<keyword evidence="15" id="KW-0472">Membrane</keyword>
<comment type="similarity">
    <text evidence="4">Belongs to the GHMP kinase family. GalK subfamily.</text>
</comment>
<dbReference type="Proteomes" id="UP000035681">
    <property type="component" value="Unplaced"/>
</dbReference>
<evidence type="ECO:0000256" key="3">
    <source>
        <dbReference type="ARBA" id="ARBA00004496"/>
    </source>
</evidence>
<evidence type="ECO:0000256" key="7">
    <source>
        <dbReference type="ARBA" id="ARBA00015492"/>
    </source>
</evidence>
<dbReference type="AlphaFoldDB" id="A0AAF5DD69"/>
<evidence type="ECO:0000256" key="14">
    <source>
        <dbReference type="ARBA" id="ARBA00023128"/>
    </source>
</evidence>
<dbReference type="EC" id="2.7.7.87" evidence="6"/>
<keyword evidence="12" id="KW-0067">ATP-binding</keyword>
<evidence type="ECO:0000256" key="18">
    <source>
        <dbReference type="ARBA" id="ARBA00063146"/>
    </source>
</evidence>
<dbReference type="InterPro" id="IPR013750">
    <property type="entry name" value="GHMP_kinase_C_dom"/>
</dbReference>
<proteinExistence type="inferred from homology"/>
<dbReference type="InterPro" id="IPR006070">
    <property type="entry name" value="Sua5-like_dom"/>
</dbReference>
<dbReference type="Pfam" id="PF10509">
    <property type="entry name" value="GalKase_gal_bdg"/>
    <property type="match status" value="1"/>
</dbReference>
<protein>
    <recommendedName>
        <fullName evidence="7">Threonylcarbamoyl-AMP synthase</fullName>
        <ecNumber evidence="6">2.7.7.87</ecNumber>
    </recommendedName>
</protein>
<keyword evidence="8" id="KW-1003">Cell membrane</keyword>
<evidence type="ECO:0000256" key="12">
    <source>
        <dbReference type="ARBA" id="ARBA00022840"/>
    </source>
</evidence>
<keyword evidence="14" id="KW-0496">Mitochondrion</keyword>
<keyword evidence="10" id="KW-0808">Transferase</keyword>
<dbReference type="FunFam" id="3.90.870.10:FF:000007">
    <property type="entry name" value="YrdC N6-threonylcarbamoyltransferase domain containing"/>
    <property type="match status" value="1"/>
</dbReference>
<comment type="similarity">
    <text evidence="5">Belongs to the SUA5 family.</text>
</comment>
<dbReference type="GO" id="GO:0005524">
    <property type="term" value="F:ATP binding"/>
    <property type="evidence" value="ECO:0007669"/>
    <property type="project" value="UniProtKB-KW"/>
</dbReference>
<dbReference type="SUPFAM" id="SSF55060">
    <property type="entry name" value="GHMP Kinase, C-terminal domain"/>
    <property type="match status" value="1"/>
</dbReference>
<evidence type="ECO:0000256" key="8">
    <source>
        <dbReference type="ARBA" id="ARBA00022475"/>
    </source>
</evidence>
<dbReference type="GO" id="GO:0003725">
    <property type="term" value="F:double-stranded RNA binding"/>
    <property type="evidence" value="ECO:0007669"/>
    <property type="project" value="InterPro"/>
</dbReference>
<evidence type="ECO:0000259" key="19">
    <source>
        <dbReference type="PROSITE" id="PS51163"/>
    </source>
</evidence>
<dbReference type="Pfam" id="PF08544">
    <property type="entry name" value="GHMP_kinases_C"/>
    <property type="match status" value="1"/>
</dbReference>
<dbReference type="InterPro" id="IPR036554">
    <property type="entry name" value="GHMP_kinase_C_sf"/>
</dbReference>
<dbReference type="GO" id="GO:0061710">
    <property type="term" value="F:L-threonylcarbamoyladenylate synthase"/>
    <property type="evidence" value="ECO:0007669"/>
    <property type="project" value="UniProtKB-EC"/>
</dbReference>
<evidence type="ECO:0000256" key="16">
    <source>
        <dbReference type="ARBA" id="ARBA00048366"/>
    </source>
</evidence>
<dbReference type="GO" id="GO:0005886">
    <property type="term" value="C:plasma membrane"/>
    <property type="evidence" value="ECO:0007669"/>
    <property type="project" value="UniProtKB-SubCell"/>
</dbReference>
<dbReference type="PROSITE" id="PS51163">
    <property type="entry name" value="YRDC"/>
    <property type="match status" value="1"/>
</dbReference>
<evidence type="ECO:0000313" key="20">
    <source>
        <dbReference type="Proteomes" id="UP000035681"/>
    </source>
</evidence>
<name>A0AAF5DD69_STRER</name>
<dbReference type="InterPro" id="IPR014721">
    <property type="entry name" value="Ribsml_uS5_D2-typ_fold_subgr"/>
</dbReference>
<keyword evidence="20" id="KW-1185">Reference proteome</keyword>
<dbReference type="GO" id="GO:0005829">
    <property type="term" value="C:cytosol"/>
    <property type="evidence" value="ECO:0007669"/>
    <property type="project" value="TreeGrafter"/>
</dbReference>
<dbReference type="Gene3D" id="3.30.230.10">
    <property type="match status" value="1"/>
</dbReference>
<dbReference type="InterPro" id="IPR019741">
    <property type="entry name" value="Galactokinase_CS"/>
</dbReference>
<evidence type="ECO:0000256" key="6">
    <source>
        <dbReference type="ARBA" id="ARBA00012584"/>
    </source>
</evidence>
<comment type="function">
    <text evidence="17">Cytoplasmic and mitochondrial threonylcarbamoyl-AMP synthase required for the formation of a threonylcarbamoyl group on adenosine at position 37 (t(6)A37) in tRNAs that read codons beginning with adenine. Catalyzes the conversion of L-threonine, HCO(3)(-)/CO(2) and ATP to give threonylcarbamoyl-AMP (TC-AMP) as the acyladenylate intermediate, with the release of diphosphate. Participates in t(6)A37 formation in cytoplasmic and mitochondrial tRNAs. May regulate the activity of some transporters.</text>
</comment>
<keyword evidence="11" id="KW-0547">Nucleotide-binding</keyword>
<dbReference type="InterPro" id="IPR019539">
    <property type="entry name" value="GalKase_N"/>
</dbReference>
<dbReference type="GO" id="GO:0005739">
    <property type="term" value="C:mitochondrion"/>
    <property type="evidence" value="ECO:0007669"/>
    <property type="project" value="UniProtKB-SubCell"/>
</dbReference>
<dbReference type="PRINTS" id="PR00473">
    <property type="entry name" value="GALCTOKINASE"/>
</dbReference>
<evidence type="ECO:0000256" key="11">
    <source>
        <dbReference type="ARBA" id="ARBA00022741"/>
    </source>
</evidence>
<comment type="subunit">
    <text evidence="18">Interacts with RSC1A1.</text>
</comment>
<evidence type="ECO:0000256" key="5">
    <source>
        <dbReference type="ARBA" id="ARBA00007663"/>
    </source>
</evidence>
<evidence type="ECO:0000256" key="10">
    <source>
        <dbReference type="ARBA" id="ARBA00022679"/>
    </source>
</evidence>
<dbReference type="WBParaSite" id="TCONS_00010705.p1">
    <property type="protein sequence ID" value="TCONS_00010705.p1"/>
    <property type="gene ID" value="XLOC_004208"/>
</dbReference>
<sequence>FIIRWLISIDTDQGYKKGIEMASNILKNNGVIAIPTDTIYGICSSLSNTNKIYDIKKREHCKPLGIFLPNIESIDMIAIVPDSLKSLLNKLLPGPVTLLFKRSPLLPESFNPGIDTIGIRIPESRFVQDLVKHFGEPIAQTSANKSGATLNPTSIYHFSDIWDDLNLIVDGDNQFSKNESSKCHPGSTIIDLTNTGYFSIIRDGIIKEKAEKILTDFGLDNIKTKIETNKMSVDIVHMCKLFEEKYGVRPQWKVRCPGRVNLIGEHIDYSDYSVLPMAIDRATFILGIECNEDILEIANVEKEIYPEKKIFLNEIKNWHGCNNPTWIDYYLCGWKGMKLLVWGDIPPSSGVSSSSSIVCGSALMTLAIQTNGKHFEIINKGDFAELCAKSERYIGVEGGGMDQACEVLAQNGHALRIDFKPLIAHPISLPQDAIFAVIHSGSSHNKASNNYYNQRVVECRLGAQIIAKLQNYKHWMNIRTLGQLSKEVFNDIYPKNMYNIAIEKLKSTNGGKYTREEVKEILEIDDNTLISTSLNSNTTEMKEFVITPRVLHCFSEADRVFEFEKACENNEISLMAALMNESHKSCKELYECSCEELDSTVKICLESGFLAARLTGAGWGGCVIALTTMDMKDKLEEKVNILFWSHPSKGIDLTNIYFKRKSQELGAATFMVIVAQVANSKPTKVEIVDEAFGRQDRSDFRPLQFGKRQEKNFRPLQFGKKSVYRPLQFGKRSLYSIGYDESNIDDDTVFIPIADY</sequence>
<dbReference type="InterPro" id="IPR020568">
    <property type="entry name" value="Ribosomal_Su5_D2-typ_SF"/>
</dbReference>
<evidence type="ECO:0000313" key="21">
    <source>
        <dbReference type="WBParaSite" id="TCONS_00010705.p1"/>
    </source>
</evidence>
<keyword evidence="9" id="KW-0963">Cytoplasm</keyword>
<dbReference type="SUPFAM" id="SSF54211">
    <property type="entry name" value="Ribosomal protein S5 domain 2-like"/>
    <property type="match status" value="1"/>
</dbReference>
<dbReference type="Gene3D" id="3.90.870.10">
    <property type="entry name" value="DHBP synthase"/>
    <property type="match status" value="1"/>
</dbReference>
<dbReference type="Pfam" id="PF01300">
    <property type="entry name" value="Sua5_yciO_yrdC"/>
    <property type="match status" value="1"/>
</dbReference>
<dbReference type="SUPFAM" id="SSF55821">
    <property type="entry name" value="YrdC/RibB"/>
    <property type="match status" value="1"/>
</dbReference>
<evidence type="ECO:0000256" key="13">
    <source>
        <dbReference type="ARBA" id="ARBA00022946"/>
    </source>
</evidence>
<dbReference type="PROSITE" id="PS00106">
    <property type="entry name" value="GALACTOKINASE"/>
    <property type="match status" value="1"/>
</dbReference>
<dbReference type="PRINTS" id="PR00959">
    <property type="entry name" value="MEVGALKINASE"/>
</dbReference>
<evidence type="ECO:0000256" key="2">
    <source>
        <dbReference type="ARBA" id="ARBA00004202"/>
    </source>
</evidence>
<evidence type="ECO:0000256" key="17">
    <source>
        <dbReference type="ARBA" id="ARBA00058524"/>
    </source>
</evidence>
<dbReference type="Gene3D" id="3.30.70.3170">
    <property type="match status" value="1"/>
</dbReference>
<dbReference type="InterPro" id="IPR006204">
    <property type="entry name" value="GHMP_kinase_N_dom"/>
</dbReference>
<dbReference type="NCBIfam" id="TIGR00057">
    <property type="entry name" value="L-threonylcarbamoyladenylate synthase"/>
    <property type="match status" value="1"/>
</dbReference>
<dbReference type="GO" id="GO:0004335">
    <property type="term" value="F:galactokinase activity"/>
    <property type="evidence" value="ECO:0007669"/>
    <property type="project" value="InterPro"/>
</dbReference>
<comment type="subcellular location">
    <subcellularLocation>
        <location evidence="2">Cell membrane</location>
        <topology evidence="2">Peripheral membrane protein</topology>
    </subcellularLocation>
    <subcellularLocation>
        <location evidence="3">Cytoplasm</location>
    </subcellularLocation>
    <subcellularLocation>
        <location evidence="1">Mitochondrion</location>
    </subcellularLocation>
</comment>
<keyword evidence="13" id="KW-0809">Transit peptide</keyword>
<evidence type="ECO:0000256" key="9">
    <source>
        <dbReference type="ARBA" id="ARBA00022490"/>
    </source>
</evidence>
<reference evidence="21" key="1">
    <citation type="submission" date="2024-02" db="UniProtKB">
        <authorList>
            <consortium name="WormBaseParasite"/>
        </authorList>
    </citation>
    <scope>IDENTIFICATION</scope>
</reference>
<evidence type="ECO:0000256" key="1">
    <source>
        <dbReference type="ARBA" id="ARBA00004173"/>
    </source>
</evidence>
<dbReference type="InterPro" id="IPR000705">
    <property type="entry name" value="Galactokinase"/>
</dbReference>
<dbReference type="PANTHER" id="PTHR10457">
    <property type="entry name" value="MEVALONATE KINASE/GALACTOKINASE"/>
    <property type="match status" value="1"/>
</dbReference>
<dbReference type="InterPro" id="IPR017945">
    <property type="entry name" value="DHBP_synth_RibB-like_a/b_dom"/>
</dbReference>
<evidence type="ECO:0000256" key="4">
    <source>
        <dbReference type="ARBA" id="ARBA00006566"/>
    </source>
</evidence>
<comment type="catalytic activity">
    <reaction evidence="16">
        <text>L-threonine + hydrogencarbonate + ATP = L-threonylcarbamoyladenylate + diphosphate + H2O</text>
        <dbReference type="Rhea" id="RHEA:36407"/>
        <dbReference type="ChEBI" id="CHEBI:15377"/>
        <dbReference type="ChEBI" id="CHEBI:17544"/>
        <dbReference type="ChEBI" id="CHEBI:30616"/>
        <dbReference type="ChEBI" id="CHEBI:33019"/>
        <dbReference type="ChEBI" id="CHEBI:57926"/>
        <dbReference type="ChEBI" id="CHEBI:73682"/>
        <dbReference type="EC" id="2.7.7.87"/>
    </reaction>
</comment>
<dbReference type="Pfam" id="PF00288">
    <property type="entry name" value="GHMP_kinases_N"/>
    <property type="match status" value="1"/>
</dbReference>
<feature type="domain" description="YrdC-like" evidence="19">
    <location>
        <begin position="16"/>
        <end position="206"/>
    </location>
</feature>
<accession>A0AAF5DD69</accession>